<dbReference type="PANTHER" id="PTHR43546:SF3">
    <property type="entry name" value="UPF0173 METAL-DEPENDENT HYDROLASE MJ1163"/>
    <property type="match status" value="1"/>
</dbReference>
<dbReference type="RefSeq" id="WP_121224323.1">
    <property type="nucleotide sequence ID" value="NZ_JBIUBA010000001.1"/>
</dbReference>
<keyword evidence="3" id="KW-1185">Reference proteome</keyword>
<dbReference type="PANTHER" id="PTHR43546">
    <property type="entry name" value="UPF0173 METAL-DEPENDENT HYDROLASE MJ1163-RELATED"/>
    <property type="match status" value="1"/>
</dbReference>
<reference evidence="2 3" key="1">
    <citation type="submission" date="2018-10" db="EMBL/GenBank/DDBJ databases">
        <title>Sequencing the genomes of 1000 actinobacteria strains.</title>
        <authorList>
            <person name="Klenk H.-P."/>
        </authorList>
    </citation>
    <scope>NUCLEOTIDE SEQUENCE [LARGE SCALE GENOMIC DNA]</scope>
    <source>
        <strain evidence="2 3">DSM 43911</strain>
    </source>
</reference>
<evidence type="ECO:0000259" key="1">
    <source>
        <dbReference type="SMART" id="SM00849"/>
    </source>
</evidence>
<protein>
    <submittedName>
        <fullName evidence="2">L-ascorbate metabolism protein UlaG (Beta-lactamase superfamily)</fullName>
    </submittedName>
</protein>
<dbReference type="Proteomes" id="UP000272729">
    <property type="component" value="Unassembled WGS sequence"/>
</dbReference>
<dbReference type="Pfam" id="PF13483">
    <property type="entry name" value="Lactamase_B_3"/>
    <property type="match status" value="1"/>
</dbReference>
<organism evidence="2 3">
    <name type="scientific">Saccharothrix variisporea</name>
    <dbReference type="NCBI Taxonomy" id="543527"/>
    <lineage>
        <taxon>Bacteria</taxon>
        <taxon>Bacillati</taxon>
        <taxon>Actinomycetota</taxon>
        <taxon>Actinomycetes</taxon>
        <taxon>Pseudonocardiales</taxon>
        <taxon>Pseudonocardiaceae</taxon>
        <taxon>Saccharothrix</taxon>
    </lineage>
</organism>
<feature type="domain" description="Metallo-beta-lactamase" evidence="1">
    <location>
        <begin position="7"/>
        <end position="168"/>
    </location>
</feature>
<proteinExistence type="predicted"/>
<dbReference type="InterPro" id="IPR050114">
    <property type="entry name" value="UPF0173_UPF0282_UlaG_hydrolase"/>
</dbReference>
<evidence type="ECO:0000313" key="2">
    <source>
        <dbReference type="EMBL" id="RKT71778.1"/>
    </source>
</evidence>
<dbReference type="InterPro" id="IPR036866">
    <property type="entry name" value="RibonucZ/Hydroxyglut_hydro"/>
</dbReference>
<dbReference type="Gene3D" id="3.60.15.10">
    <property type="entry name" value="Ribonuclease Z/Hydroxyacylglutathione hydrolase-like"/>
    <property type="match status" value="1"/>
</dbReference>
<sequence>MRIVHFGHSCVLVDTGTARLLFDPGAWSTGFEEVRDLDAVLVTHRHPDHLDPARLPDLLAANPKAVLYAADELDGATPARPGDVLDIAGAYVHVLDAPHEEVHPSVEVPTNVGYLVDHGAFYHPGDSLTVPEQKVDILAVPTAAPWMKVSEAADFLGKVGPRIAIPIHEAIAARTEIYYRVLSTTAPEGTEFMVLPRGESAEL</sequence>
<dbReference type="OrthoDB" id="3190691at2"/>
<evidence type="ECO:0000313" key="3">
    <source>
        <dbReference type="Proteomes" id="UP000272729"/>
    </source>
</evidence>
<dbReference type="EMBL" id="RBXR01000001">
    <property type="protein sequence ID" value="RKT71778.1"/>
    <property type="molecule type" value="Genomic_DNA"/>
</dbReference>
<name>A0A495XJJ6_9PSEU</name>
<gene>
    <name evidence="2" type="ORF">DFJ66_5073</name>
</gene>
<dbReference type="SUPFAM" id="SSF56281">
    <property type="entry name" value="Metallo-hydrolase/oxidoreductase"/>
    <property type="match status" value="1"/>
</dbReference>
<comment type="caution">
    <text evidence="2">The sequence shown here is derived from an EMBL/GenBank/DDBJ whole genome shotgun (WGS) entry which is preliminary data.</text>
</comment>
<dbReference type="AlphaFoldDB" id="A0A495XJJ6"/>
<accession>A0A495XJJ6</accession>
<dbReference type="InterPro" id="IPR001279">
    <property type="entry name" value="Metallo-B-lactamas"/>
</dbReference>
<dbReference type="SMART" id="SM00849">
    <property type="entry name" value="Lactamase_B"/>
    <property type="match status" value="1"/>
</dbReference>